<proteinExistence type="predicted"/>
<accession>A0A1I4ZT24</accession>
<protein>
    <submittedName>
        <fullName evidence="1">Uncharacterized protein</fullName>
    </submittedName>
</protein>
<dbReference type="EMBL" id="FOVP01000004">
    <property type="protein sequence ID" value="SFN53203.1"/>
    <property type="molecule type" value="Genomic_DNA"/>
</dbReference>
<sequence>MDMKGAAGDEARAYQRRNEGLVTRYNSKGCKPEIRIQEKKQAVAKAD</sequence>
<evidence type="ECO:0000313" key="1">
    <source>
        <dbReference type="EMBL" id="SFN53203.1"/>
    </source>
</evidence>
<dbReference type="STRING" id="1005928.SAMN04487859_10478"/>
<keyword evidence="2" id="KW-1185">Reference proteome</keyword>
<evidence type="ECO:0000313" key="2">
    <source>
        <dbReference type="Proteomes" id="UP000198599"/>
    </source>
</evidence>
<dbReference type="Proteomes" id="UP000198599">
    <property type="component" value="Unassembled WGS sequence"/>
</dbReference>
<organism evidence="1 2">
    <name type="scientific">Roseovarius lutimaris</name>
    <dbReference type="NCBI Taxonomy" id="1005928"/>
    <lineage>
        <taxon>Bacteria</taxon>
        <taxon>Pseudomonadati</taxon>
        <taxon>Pseudomonadota</taxon>
        <taxon>Alphaproteobacteria</taxon>
        <taxon>Rhodobacterales</taxon>
        <taxon>Roseobacteraceae</taxon>
        <taxon>Roseovarius</taxon>
    </lineage>
</organism>
<gene>
    <name evidence="1" type="ORF">SAMN04487859_10478</name>
</gene>
<name>A0A1I4ZT24_9RHOB</name>
<dbReference type="AlphaFoldDB" id="A0A1I4ZT24"/>
<reference evidence="2" key="1">
    <citation type="submission" date="2016-10" db="EMBL/GenBank/DDBJ databases">
        <authorList>
            <person name="Varghese N."/>
            <person name="Submissions S."/>
        </authorList>
    </citation>
    <scope>NUCLEOTIDE SEQUENCE [LARGE SCALE GENOMIC DNA]</scope>
    <source>
        <strain evidence="2">DSM 28463</strain>
    </source>
</reference>